<reference evidence="3 5" key="2">
    <citation type="submission" date="2019-04" db="EMBL/GenBank/DDBJ databases">
        <title>Methylomes of two halophilic Archaea, Haloarcula marismortui and Haloferax mediterranei.</title>
        <authorList>
            <person name="DasSarma S."/>
            <person name="DasSarma P."/>
            <person name="DasSarma S."/>
            <person name="Fomenkov A."/>
            <person name="Vincze T."/>
            <person name="Anton B.P."/>
            <person name="Roberts R.J."/>
        </authorList>
    </citation>
    <scope>NUCLEOTIDE SEQUENCE [LARGE SCALE GENOMIC DNA]</scope>
    <source>
        <strain evidence="3 5">ATCC 43049</strain>
    </source>
</reference>
<dbReference type="PATRIC" id="fig|272569.17.peg.2270"/>
<protein>
    <submittedName>
        <fullName evidence="2 3">Glycosyltransferase</fullName>
    </submittedName>
</protein>
<dbReference type="KEGG" id="hma:rrnAC1583"/>
<dbReference type="PaxDb" id="272569-rrnAC1583"/>
<dbReference type="InterPro" id="IPR001296">
    <property type="entry name" value="Glyco_trans_1"/>
</dbReference>
<evidence type="ECO:0000313" key="3">
    <source>
        <dbReference type="EMBL" id="QCP91220.1"/>
    </source>
</evidence>
<dbReference type="PANTHER" id="PTHR12526">
    <property type="entry name" value="GLYCOSYLTRANSFERASE"/>
    <property type="match status" value="1"/>
</dbReference>
<dbReference type="HOGENOM" id="CLU_726857_0_0_2"/>
<dbReference type="EMBL" id="AY596297">
    <property type="protein sequence ID" value="AAV46501.1"/>
    <property type="molecule type" value="Genomic_DNA"/>
</dbReference>
<proteinExistence type="predicted"/>
<dbReference type="CAZy" id="GT4">
    <property type="family name" value="Glycosyltransferase Family 4"/>
</dbReference>
<organism evidence="2 4">
    <name type="scientific">Haloarcula marismortui (strain ATCC 43049 / DSM 3752 / JCM 8966 / VKM B-1809)</name>
    <name type="common">Halobacterium marismortui</name>
    <dbReference type="NCBI Taxonomy" id="272569"/>
    <lineage>
        <taxon>Archaea</taxon>
        <taxon>Methanobacteriati</taxon>
        <taxon>Methanobacteriota</taxon>
        <taxon>Stenosarchaea group</taxon>
        <taxon>Halobacteria</taxon>
        <taxon>Halobacteriales</taxon>
        <taxon>Haloarculaceae</taxon>
        <taxon>Haloarcula</taxon>
    </lineage>
</organism>
<gene>
    <name evidence="2" type="primary">icsA</name>
    <name evidence="2" type="ordered locus">rrnAC1583</name>
    <name evidence="3" type="ORF">E6P14_10290</name>
</gene>
<sequence length="380" mass="42412">MDVVFVTLVDLTGTSGQNVYSRNVASALAGHKNVSLTLICPDPKRKLPNELNLACERVITLPEKSSRSLLWHTSIQKELYYQLNSILCSEDTDLLLSTLRPSLLVPPYLARRHHVRYRILIEGNISNEVDTISSLPFASMVSDLVSIWNIRTAERCYAVNRDVKEWVSSLPFSKPQIEILPHGVDVPELLRQSGQSIESTSEHAFILCYVGSFKDYHCLLPLIQAISRLREDNYDVGLSLVGTGPELNSIRKTVEQHGISSATTFHGFVDPSKVPEYICLADASYGVIDPERTGSPMKVYEYLANGTPVIATADDEFDFIKSEKVGVLIEEPTTEAVAGAIKAIYNIPESKRSEIYDRVRSVGYKHGHTWAEFANRVITE</sequence>
<dbReference type="GO" id="GO:0016757">
    <property type="term" value="F:glycosyltransferase activity"/>
    <property type="evidence" value="ECO:0007669"/>
    <property type="project" value="InterPro"/>
</dbReference>
<feature type="domain" description="Glycosyl transferase family 1" evidence="1">
    <location>
        <begin position="202"/>
        <end position="351"/>
    </location>
</feature>
<evidence type="ECO:0000313" key="2">
    <source>
        <dbReference type="EMBL" id="AAV46501.1"/>
    </source>
</evidence>
<evidence type="ECO:0000313" key="5">
    <source>
        <dbReference type="Proteomes" id="UP000298722"/>
    </source>
</evidence>
<dbReference type="Gene3D" id="3.40.50.2000">
    <property type="entry name" value="Glycogen Phosphorylase B"/>
    <property type="match status" value="2"/>
</dbReference>
<dbReference type="STRING" id="272569.rrnAC1583"/>
<accession>Q5V1V1</accession>
<evidence type="ECO:0000259" key="1">
    <source>
        <dbReference type="Pfam" id="PF00534"/>
    </source>
</evidence>
<name>Q5V1V1_HALMA</name>
<dbReference type="SUPFAM" id="SSF53756">
    <property type="entry name" value="UDP-Glycosyltransferase/glycogen phosphorylase"/>
    <property type="match status" value="1"/>
</dbReference>
<dbReference type="eggNOG" id="arCOG01410">
    <property type="taxonomic scope" value="Archaea"/>
</dbReference>
<evidence type="ECO:0000313" key="4">
    <source>
        <dbReference type="Proteomes" id="UP000001169"/>
    </source>
</evidence>
<keyword evidence="3" id="KW-0808">Transferase</keyword>
<dbReference type="AlphaFoldDB" id="Q5V1V1"/>
<dbReference type="Proteomes" id="UP000298722">
    <property type="component" value="Chromosome"/>
</dbReference>
<keyword evidence="4" id="KW-1185">Reference proteome</keyword>
<dbReference type="EMBL" id="CP039138">
    <property type="protein sequence ID" value="QCP91220.1"/>
    <property type="molecule type" value="Genomic_DNA"/>
</dbReference>
<dbReference type="Proteomes" id="UP000001169">
    <property type="component" value="Chromosome I"/>
</dbReference>
<dbReference type="Pfam" id="PF00534">
    <property type="entry name" value="Glycos_transf_1"/>
    <property type="match status" value="1"/>
</dbReference>
<dbReference type="EnsemblBacteria" id="AAV46501">
    <property type="protein sequence ID" value="AAV46501"/>
    <property type="gene ID" value="rrnAC1583"/>
</dbReference>
<reference evidence="2 4" key="1">
    <citation type="journal article" date="2004" name="Genome Res.">
        <title>Genome sequence of Haloarcula marismortui: a halophilic archaeon from the Dead Sea.</title>
        <authorList>
            <person name="Baliga N.S."/>
            <person name="Bonneau R."/>
            <person name="Facciotti M.T."/>
            <person name="Pan M."/>
            <person name="Glusman G."/>
            <person name="Deutsch E.W."/>
            <person name="Shannon P."/>
            <person name="Chiu Y."/>
            <person name="Weng R.S."/>
            <person name="Gan R.R."/>
            <person name="Hung P."/>
            <person name="Date S.V."/>
            <person name="Marcotte E."/>
            <person name="Hood L."/>
            <person name="Ng W.V."/>
        </authorList>
    </citation>
    <scope>NUCLEOTIDE SEQUENCE [LARGE SCALE GENOMIC DNA]</scope>
    <source>
        <strain evidence="2">ATCC 43049</strain>
        <strain evidence="4">ATCC 43049 / DSM 3752 / JCM 8966 / VKM B-1809</strain>
    </source>
</reference>